<feature type="region of interest" description="Disordered" evidence="4">
    <location>
        <begin position="20"/>
        <end position="48"/>
    </location>
</feature>
<sequence length="463" mass="49088">MSRPPHTRLSGDAKQALFASLKTGKPSEATSRKRAADRSAPARSYDTSFESLPGFREAQVQRAAAELFGVGNPFYRLHTTQAGARSEIDGKPVLNFASYDYLGLNAETEVQEAARAAISEWGTSVSASRITAGERPFHRELEAELAAVYEAEAALVFVSGHATNISVISQLVGPGDLILHDALIHNSAVVGAQLSGAQRRTFPHNDMDALEAMLRAERDSFGRVLVVTEGLFSMDGDSPDLARLIELKTRFGAWLMVDDAHGLGVLGRTGRGLAEHCGVDPGGVDIWMGTLSKTLASCGGYIAGKAALVDYLKFTAPGFVYSVGIPAPAATASLAALRMMRQEPERAARLQENGRLFLELACAAGLDTGTSNGHCVVPVILGDSLRTAVLAQRLLARGINAVPIIPPAVPEKAARLRFFISSTHRPEDLRQAVSGVREEVDGLDRDGISLANLGALAGGLAGR</sequence>
<keyword evidence="7" id="KW-1185">Reference proteome</keyword>
<dbReference type="InterPro" id="IPR004839">
    <property type="entry name" value="Aminotransferase_I/II_large"/>
</dbReference>
<dbReference type="Proteomes" id="UP000199647">
    <property type="component" value="Unassembled WGS sequence"/>
</dbReference>
<dbReference type="GO" id="GO:0009102">
    <property type="term" value="P:biotin biosynthetic process"/>
    <property type="evidence" value="ECO:0007669"/>
    <property type="project" value="TreeGrafter"/>
</dbReference>
<evidence type="ECO:0000256" key="3">
    <source>
        <dbReference type="ARBA" id="ARBA00022898"/>
    </source>
</evidence>
<accession>A0A1H9FGM0</accession>
<dbReference type="GO" id="GO:0030170">
    <property type="term" value="F:pyridoxal phosphate binding"/>
    <property type="evidence" value="ECO:0007669"/>
    <property type="project" value="InterPro"/>
</dbReference>
<evidence type="ECO:0000313" key="7">
    <source>
        <dbReference type="Proteomes" id="UP000199647"/>
    </source>
</evidence>
<organism evidence="6 7">
    <name type="scientific">Faunimonas pinastri</name>
    <dbReference type="NCBI Taxonomy" id="1855383"/>
    <lineage>
        <taxon>Bacteria</taxon>
        <taxon>Pseudomonadati</taxon>
        <taxon>Pseudomonadota</taxon>
        <taxon>Alphaproteobacteria</taxon>
        <taxon>Hyphomicrobiales</taxon>
        <taxon>Afifellaceae</taxon>
        <taxon>Faunimonas</taxon>
    </lineage>
</organism>
<keyword evidence="2" id="KW-0808">Transferase</keyword>
<reference evidence="6 7" key="1">
    <citation type="submission" date="2016-10" db="EMBL/GenBank/DDBJ databases">
        <authorList>
            <person name="de Groot N.N."/>
        </authorList>
    </citation>
    <scope>NUCLEOTIDE SEQUENCE [LARGE SCALE GENOMIC DNA]</scope>
    <source>
        <strain evidence="6 7">A52C2</strain>
    </source>
</reference>
<dbReference type="InterPro" id="IPR050087">
    <property type="entry name" value="AON_synthase_class-II"/>
</dbReference>
<dbReference type="InterPro" id="IPR015421">
    <property type="entry name" value="PyrdxlP-dep_Trfase_major"/>
</dbReference>
<feature type="domain" description="Aminotransferase class I/classII large" evidence="5">
    <location>
        <begin position="92"/>
        <end position="434"/>
    </location>
</feature>
<evidence type="ECO:0000256" key="2">
    <source>
        <dbReference type="ARBA" id="ARBA00022679"/>
    </source>
</evidence>
<dbReference type="PANTHER" id="PTHR13693:SF100">
    <property type="entry name" value="8-AMINO-7-OXONONANOATE SYNTHASE"/>
    <property type="match status" value="1"/>
</dbReference>
<gene>
    <name evidence="6" type="ORF">SAMN05216548_10497</name>
</gene>
<dbReference type="Gene3D" id="3.40.640.10">
    <property type="entry name" value="Type I PLP-dependent aspartate aminotransferase-like (Major domain)"/>
    <property type="match status" value="1"/>
</dbReference>
<dbReference type="InterPro" id="IPR015424">
    <property type="entry name" value="PyrdxlP-dep_Trfase"/>
</dbReference>
<comment type="cofactor">
    <cofactor evidence="1">
        <name>pyridoxal 5'-phosphate</name>
        <dbReference type="ChEBI" id="CHEBI:597326"/>
    </cofactor>
</comment>
<evidence type="ECO:0000256" key="4">
    <source>
        <dbReference type="SAM" id="MobiDB-lite"/>
    </source>
</evidence>
<evidence type="ECO:0000259" key="5">
    <source>
        <dbReference type="Pfam" id="PF00155"/>
    </source>
</evidence>
<proteinExistence type="predicted"/>
<dbReference type="InterPro" id="IPR015422">
    <property type="entry name" value="PyrdxlP-dep_Trfase_small"/>
</dbReference>
<evidence type="ECO:0000256" key="1">
    <source>
        <dbReference type="ARBA" id="ARBA00001933"/>
    </source>
</evidence>
<dbReference type="PANTHER" id="PTHR13693">
    <property type="entry name" value="CLASS II AMINOTRANSFERASE/8-AMINO-7-OXONONANOATE SYNTHASE"/>
    <property type="match status" value="1"/>
</dbReference>
<dbReference type="AlphaFoldDB" id="A0A1H9FGM0"/>
<dbReference type="Pfam" id="PF00155">
    <property type="entry name" value="Aminotran_1_2"/>
    <property type="match status" value="1"/>
</dbReference>
<name>A0A1H9FGM0_9HYPH</name>
<keyword evidence="3" id="KW-0663">Pyridoxal phosphate</keyword>
<dbReference type="OrthoDB" id="9807157at2"/>
<protein>
    <submittedName>
        <fullName evidence="6">8-amino-7-oxononanoate synthase</fullName>
    </submittedName>
</protein>
<dbReference type="CDD" id="cd06454">
    <property type="entry name" value="KBL_like"/>
    <property type="match status" value="1"/>
</dbReference>
<dbReference type="EMBL" id="FOFG01000004">
    <property type="protein sequence ID" value="SEQ36468.1"/>
    <property type="molecule type" value="Genomic_DNA"/>
</dbReference>
<dbReference type="STRING" id="1855383.SAMN05216548_10497"/>
<dbReference type="GO" id="GO:0008710">
    <property type="term" value="F:8-amino-7-oxononanoate synthase activity"/>
    <property type="evidence" value="ECO:0007669"/>
    <property type="project" value="TreeGrafter"/>
</dbReference>
<dbReference type="Gene3D" id="3.90.1150.10">
    <property type="entry name" value="Aspartate Aminotransferase, domain 1"/>
    <property type="match status" value="1"/>
</dbReference>
<dbReference type="RefSeq" id="WP_092495975.1">
    <property type="nucleotide sequence ID" value="NZ_FOFG01000004.1"/>
</dbReference>
<evidence type="ECO:0000313" key="6">
    <source>
        <dbReference type="EMBL" id="SEQ36468.1"/>
    </source>
</evidence>
<dbReference type="SUPFAM" id="SSF53383">
    <property type="entry name" value="PLP-dependent transferases"/>
    <property type="match status" value="1"/>
</dbReference>